<comment type="caution">
    <text evidence="1">The sequence shown here is derived from an EMBL/GenBank/DDBJ whole genome shotgun (WGS) entry which is preliminary data.</text>
</comment>
<evidence type="ECO:0000313" key="2">
    <source>
        <dbReference type="Proteomes" id="UP000323632"/>
    </source>
</evidence>
<keyword evidence="2" id="KW-1185">Reference proteome</keyword>
<reference evidence="1 2" key="1">
    <citation type="submission" date="2019-09" db="EMBL/GenBank/DDBJ databases">
        <title>Genome sequence and assembly of Taibaiella sp.</title>
        <authorList>
            <person name="Chhetri G."/>
        </authorList>
    </citation>
    <scope>NUCLEOTIDE SEQUENCE [LARGE SCALE GENOMIC DNA]</scope>
    <source>
        <strain evidence="1 2">KVB11</strain>
    </source>
</reference>
<proteinExistence type="predicted"/>
<dbReference type="EMBL" id="VWSH01000001">
    <property type="protein sequence ID" value="KAA5536166.1"/>
    <property type="molecule type" value="Genomic_DNA"/>
</dbReference>
<name>A0A5M6CMD0_9BACT</name>
<dbReference type="AlphaFoldDB" id="A0A5M6CMD0"/>
<accession>A0A5M6CMD0</accession>
<dbReference type="Proteomes" id="UP000323632">
    <property type="component" value="Unassembled WGS sequence"/>
</dbReference>
<gene>
    <name evidence="1" type="ORF">F0919_00405</name>
</gene>
<protein>
    <submittedName>
        <fullName evidence="1">Uncharacterized protein</fullName>
    </submittedName>
</protein>
<evidence type="ECO:0000313" key="1">
    <source>
        <dbReference type="EMBL" id="KAA5536166.1"/>
    </source>
</evidence>
<organism evidence="1 2">
    <name type="scientific">Taibaiella lutea</name>
    <dbReference type="NCBI Taxonomy" id="2608001"/>
    <lineage>
        <taxon>Bacteria</taxon>
        <taxon>Pseudomonadati</taxon>
        <taxon>Bacteroidota</taxon>
        <taxon>Chitinophagia</taxon>
        <taxon>Chitinophagales</taxon>
        <taxon>Chitinophagaceae</taxon>
        <taxon>Taibaiella</taxon>
    </lineage>
</organism>
<sequence>MPTIHQRYHSDFKAEYSQGRLPIDVIKKIPRSTRQRWSENEKKKIWMPVADQHNVVDELTIRILTKGHLSDLLTIG</sequence>